<dbReference type="Pfam" id="PF10184">
    <property type="entry name" value="DUF2358"/>
    <property type="match status" value="1"/>
</dbReference>
<dbReference type="PANTHER" id="PTHR31094">
    <property type="entry name" value="RIKEN CDNA 2310061I04 GENE"/>
    <property type="match status" value="1"/>
</dbReference>
<comment type="caution">
    <text evidence="1">The sequence shown here is derived from an EMBL/GenBank/DDBJ whole genome shotgun (WGS) entry which is preliminary data.</text>
</comment>
<accession>A0AAV1JGL9</accession>
<sequence length="387" mass="44312">MAICLRTFSHKILPINNIVTTKNHSSRLSRKIPIRPQFLEDFLNKRRISSYQLAPKCAVVDNGDDINLHELAISNNLNRREKGNITFIESADAIRRKDINLGPVQNYKELGVRSVDLRSDDYVEIKSPYNYISLPSINMNDIDFTKYHGEDIEPTCLSDFERDAIAFCQGPVTPSPATQNPSEEGKPSEEQLMKVFHTLSATMPELFFKPLDYSIYHPNLVFVNNIRGVTTVGLIHYVKQVALLRTVGHIKFAYVKFEVMKITVHPEDSSIKMRWRIKGISGLKVFFMFWKYKLWNMKEVFQDQEMWYDGFSTFYVGSDGLIQKHVADKVMPDQDTIIDDEEKAPIAAKLALLVGLIPRNYLSDVTPFFTTSSGTTDTTPLPFKIIE</sequence>
<dbReference type="AlphaFoldDB" id="A0AAV1JGL9"/>
<evidence type="ECO:0000313" key="2">
    <source>
        <dbReference type="Proteomes" id="UP001497472"/>
    </source>
</evidence>
<dbReference type="Proteomes" id="UP001497472">
    <property type="component" value="Unassembled WGS sequence"/>
</dbReference>
<gene>
    <name evidence="1" type="ORF">LNINA_LOCUS7487</name>
</gene>
<evidence type="ECO:0000313" key="1">
    <source>
        <dbReference type="EMBL" id="CAK1548061.1"/>
    </source>
</evidence>
<proteinExistence type="predicted"/>
<dbReference type="InterPro" id="IPR018790">
    <property type="entry name" value="DUF2358"/>
</dbReference>
<keyword evidence="2" id="KW-1185">Reference proteome</keyword>
<protein>
    <submittedName>
        <fullName evidence="1">Uncharacterized protein</fullName>
    </submittedName>
</protein>
<reference evidence="1 2" key="1">
    <citation type="submission" date="2023-11" db="EMBL/GenBank/DDBJ databases">
        <authorList>
            <person name="Okamura Y."/>
        </authorList>
    </citation>
    <scope>NUCLEOTIDE SEQUENCE [LARGE SCALE GENOMIC DNA]</scope>
</reference>
<dbReference type="PANTHER" id="PTHR31094:SF2">
    <property type="entry name" value="RIKEN CDNA 2310061I04 GENE"/>
    <property type="match status" value="1"/>
</dbReference>
<name>A0AAV1JGL9_9NEOP</name>
<dbReference type="EMBL" id="CAVLEF010000010">
    <property type="protein sequence ID" value="CAK1548061.1"/>
    <property type="molecule type" value="Genomic_DNA"/>
</dbReference>
<organism evidence="1 2">
    <name type="scientific">Leptosia nina</name>
    <dbReference type="NCBI Taxonomy" id="320188"/>
    <lineage>
        <taxon>Eukaryota</taxon>
        <taxon>Metazoa</taxon>
        <taxon>Ecdysozoa</taxon>
        <taxon>Arthropoda</taxon>
        <taxon>Hexapoda</taxon>
        <taxon>Insecta</taxon>
        <taxon>Pterygota</taxon>
        <taxon>Neoptera</taxon>
        <taxon>Endopterygota</taxon>
        <taxon>Lepidoptera</taxon>
        <taxon>Glossata</taxon>
        <taxon>Ditrysia</taxon>
        <taxon>Papilionoidea</taxon>
        <taxon>Pieridae</taxon>
        <taxon>Pierinae</taxon>
        <taxon>Leptosia</taxon>
    </lineage>
</organism>